<dbReference type="GO" id="GO:0006465">
    <property type="term" value="P:signal peptide processing"/>
    <property type="evidence" value="ECO:0007669"/>
    <property type="project" value="UniProtKB-UniRule"/>
</dbReference>
<dbReference type="GO" id="GO:0009003">
    <property type="term" value="F:signal peptidase activity"/>
    <property type="evidence" value="ECO:0007669"/>
    <property type="project" value="UniProtKB-EC"/>
</dbReference>
<dbReference type="NCBIfam" id="TIGR02228">
    <property type="entry name" value="sigpep_I_arch"/>
    <property type="match status" value="1"/>
</dbReference>
<dbReference type="PANTHER" id="PTHR10806">
    <property type="entry name" value="SIGNAL PEPTIDASE COMPLEX CATALYTIC SUBUNIT SEC11"/>
    <property type="match status" value="1"/>
</dbReference>
<proteinExistence type="predicted"/>
<feature type="transmembrane region" description="Helical" evidence="7">
    <location>
        <begin position="7"/>
        <end position="27"/>
    </location>
</feature>
<feature type="region of interest" description="Disordered" evidence="6">
    <location>
        <begin position="272"/>
        <end position="293"/>
    </location>
</feature>
<evidence type="ECO:0000256" key="4">
    <source>
        <dbReference type="ARBA" id="ARBA00023136"/>
    </source>
</evidence>
<accession>A0A1F5ZP03</accession>
<protein>
    <recommendedName>
        <fullName evidence="5">Signal peptidase I</fullName>
        <ecNumber evidence="5">3.4.21.89</ecNumber>
    </recommendedName>
</protein>
<evidence type="ECO:0000256" key="5">
    <source>
        <dbReference type="NCBIfam" id="TIGR02228"/>
    </source>
</evidence>
<dbReference type="AlphaFoldDB" id="A0A1F5ZP03"/>
<dbReference type="InterPro" id="IPR019533">
    <property type="entry name" value="Peptidase_S26"/>
</dbReference>
<evidence type="ECO:0000256" key="6">
    <source>
        <dbReference type="SAM" id="MobiDB-lite"/>
    </source>
</evidence>
<keyword evidence="4 7" id="KW-0472">Membrane</keyword>
<reference evidence="8 9" key="1">
    <citation type="journal article" date="2016" name="Nat. Commun.">
        <title>Thousands of microbial genomes shed light on interconnected biogeochemical processes in an aquifer system.</title>
        <authorList>
            <person name="Anantharaman K."/>
            <person name="Brown C.T."/>
            <person name="Hug L.A."/>
            <person name="Sharon I."/>
            <person name="Castelle C.J."/>
            <person name="Probst A.J."/>
            <person name="Thomas B.C."/>
            <person name="Singh A."/>
            <person name="Wilkins M.J."/>
            <person name="Karaoz U."/>
            <person name="Brodie E.L."/>
            <person name="Williams K.H."/>
            <person name="Hubbard S.S."/>
            <person name="Banfield J.F."/>
        </authorList>
    </citation>
    <scope>NUCLEOTIDE SEQUENCE [LARGE SCALE GENOMIC DNA]</scope>
</reference>
<evidence type="ECO:0000313" key="9">
    <source>
        <dbReference type="Proteomes" id="UP000177383"/>
    </source>
</evidence>
<dbReference type="InterPro" id="IPR001733">
    <property type="entry name" value="Peptidase_S26B"/>
</dbReference>
<sequence>MKITQLIYLIALALVAFLAAILIFSTFPLPGNYKIMVVLSGSMEPKIGLGSVVLVKPFPSYQVDDIVTYSNPNDAAKSTTHRIVKIENNSYITQGDKNKSPDSSPVSPDDIIGKVLLTLPLLGHLVAFIKQPLGFFLFIILPATIIIYDELRKIKGEIQKMRAKTSIFLIFLFSASFLISSQLTLAYYSDQEKSSGNVLSAASSFGETSNLYNSNGYTCPGGATDTNQPFGSVTIDIGQNNLFLNVTLTGATPNSSYDIWVNQDPGGCPLSSPTFTGEDALTTNGSGDGNKSYTTPKLGSATKYWISAVGGGQVLRSLAVP</sequence>
<evidence type="ECO:0000313" key="8">
    <source>
        <dbReference type="EMBL" id="OGG13817.1"/>
    </source>
</evidence>
<feature type="transmembrane region" description="Helical" evidence="7">
    <location>
        <begin position="168"/>
        <end position="188"/>
    </location>
</feature>
<dbReference type="GO" id="GO:0004252">
    <property type="term" value="F:serine-type endopeptidase activity"/>
    <property type="evidence" value="ECO:0007669"/>
    <property type="project" value="UniProtKB-UniRule"/>
</dbReference>
<dbReference type="CDD" id="cd06530">
    <property type="entry name" value="S26_SPase_I"/>
    <property type="match status" value="1"/>
</dbReference>
<evidence type="ECO:0000256" key="2">
    <source>
        <dbReference type="ARBA" id="ARBA00022692"/>
    </source>
</evidence>
<name>A0A1F5ZP03_9BACT</name>
<dbReference type="InterPro" id="IPR036286">
    <property type="entry name" value="LexA/Signal_pep-like_sf"/>
</dbReference>
<dbReference type="SUPFAM" id="SSF51306">
    <property type="entry name" value="LexA/Signal peptidase"/>
    <property type="match status" value="1"/>
</dbReference>
<organism evidence="8 9">
    <name type="scientific">Candidatus Gottesmanbacteria bacterium RIFCSPHIGHO2_01_FULL_39_10</name>
    <dbReference type="NCBI Taxonomy" id="1798375"/>
    <lineage>
        <taxon>Bacteria</taxon>
        <taxon>Candidatus Gottesmaniibacteriota</taxon>
    </lineage>
</organism>
<evidence type="ECO:0000256" key="3">
    <source>
        <dbReference type="ARBA" id="ARBA00022989"/>
    </source>
</evidence>
<dbReference type="PANTHER" id="PTHR10806:SF6">
    <property type="entry name" value="SIGNAL PEPTIDASE COMPLEX CATALYTIC SUBUNIT SEC11"/>
    <property type="match status" value="1"/>
</dbReference>
<evidence type="ECO:0000256" key="7">
    <source>
        <dbReference type="SAM" id="Phobius"/>
    </source>
</evidence>
<dbReference type="Gene3D" id="2.10.109.10">
    <property type="entry name" value="Umud Fragment, subunit A"/>
    <property type="match status" value="1"/>
</dbReference>
<evidence type="ECO:0000256" key="1">
    <source>
        <dbReference type="ARBA" id="ARBA00004370"/>
    </source>
</evidence>
<keyword evidence="2 7" id="KW-0812">Transmembrane</keyword>
<keyword evidence="3 7" id="KW-1133">Transmembrane helix</keyword>
<dbReference type="Proteomes" id="UP000177383">
    <property type="component" value="Unassembled WGS sequence"/>
</dbReference>
<gene>
    <name evidence="8" type="ORF">A2773_05670</name>
</gene>
<comment type="subcellular location">
    <subcellularLocation>
        <location evidence="1">Membrane</location>
    </subcellularLocation>
</comment>
<dbReference type="GO" id="GO:0016020">
    <property type="term" value="C:membrane"/>
    <property type="evidence" value="ECO:0007669"/>
    <property type="project" value="UniProtKB-SubCell"/>
</dbReference>
<dbReference type="EC" id="3.4.21.89" evidence="5"/>
<comment type="caution">
    <text evidence="8">The sequence shown here is derived from an EMBL/GenBank/DDBJ whole genome shotgun (WGS) entry which is preliminary data.</text>
</comment>
<dbReference type="EMBL" id="MFJE01000035">
    <property type="protein sequence ID" value="OGG13817.1"/>
    <property type="molecule type" value="Genomic_DNA"/>
</dbReference>
<feature type="transmembrane region" description="Helical" evidence="7">
    <location>
        <begin position="125"/>
        <end position="148"/>
    </location>
</feature>
<dbReference type="STRING" id="1798375.A2773_05670"/>